<dbReference type="EC" id="6.3.4.15" evidence="5"/>
<dbReference type="NCBIfam" id="TIGR00121">
    <property type="entry name" value="birA_ligase"/>
    <property type="match status" value="1"/>
</dbReference>
<dbReference type="EMBL" id="JBIUZV010000004">
    <property type="protein sequence ID" value="MFJ3046195.1"/>
    <property type="molecule type" value="Genomic_DNA"/>
</dbReference>
<protein>
    <recommendedName>
        <fullName evidence="5">biotin--[biotin carboxyl-carrier protein] ligase</fullName>
        <ecNumber evidence="5">6.3.4.15</ecNumber>
    </recommendedName>
</protein>
<feature type="region of interest" description="Disordered" evidence="7">
    <location>
        <begin position="1"/>
        <end position="25"/>
    </location>
</feature>
<dbReference type="GO" id="GO:0004077">
    <property type="term" value="F:biotin--[biotin carboxyl-carrier protein] ligase activity"/>
    <property type="evidence" value="ECO:0007669"/>
    <property type="project" value="UniProtKB-EC"/>
</dbReference>
<keyword evidence="1 9" id="KW-0436">Ligase</keyword>
<dbReference type="CDD" id="cd16442">
    <property type="entry name" value="BPL"/>
    <property type="match status" value="1"/>
</dbReference>
<dbReference type="InterPro" id="IPR045864">
    <property type="entry name" value="aa-tRNA-synth_II/BPL/LPL"/>
</dbReference>
<dbReference type="Gene3D" id="2.30.30.100">
    <property type="match status" value="1"/>
</dbReference>
<reference evidence="9 10" key="1">
    <citation type="submission" date="2024-10" db="EMBL/GenBank/DDBJ databases">
        <title>The Natural Products Discovery Center: Release of the First 8490 Sequenced Strains for Exploring Actinobacteria Biosynthetic Diversity.</title>
        <authorList>
            <person name="Kalkreuter E."/>
            <person name="Kautsar S.A."/>
            <person name="Yang D."/>
            <person name="Bader C.D."/>
            <person name="Teijaro C.N."/>
            <person name="Fluegel L."/>
            <person name="Davis C.M."/>
            <person name="Simpson J.R."/>
            <person name="Lauterbach L."/>
            <person name="Steele A.D."/>
            <person name="Gui C."/>
            <person name="Meng S."/>
            <person name="Li G."/>
            <person name="Viehrig K."/>
            <person name="Ye F."/>
            <person name="Su P."/>
            <person name="Kiefer A.F."/>
            <person name="Nichols A."/>
            <person name="Cepeda A.J."/>
            <person name="Yan W."/>
            <person name="Fan B."/>
            <person name="Jiang Y."/>
            <person name="Adhikari A."/>
            <person name="Zheng C.-J."/>
            <person name="Schuster L."/>
            <person name="Cowan T.M."/>
            <person name="Smanski M.J."/>
            <person name="Chevrette M.G."/>
            <person name="De Carvalho L.P.S."/>
            <person name="Shen B."/>
        </authorList>
    </citation>
    <scope>NUCLEOTIDE SEQUENCE [LARGE SCALE GENOMIC DNA]</scope>
    <source>
        <strain evidence="9 10">NPDC087045</strain>
    </source>
</reference>
<evidence type="ECO:0000256" key="3">
    <source>
        <dbReference type="ARBA" id="ARBA00022840"/>
    </source>
</evidence>
<comment type="caution">
    <text evidence="9">The sequence shown here is derived from an EMBL/GenBank/DDBJ whole genome shotgun (WGS) entry which is preliminary data.</text>
</comment>
<evidence type="ECO:0000256" key="1">
    <source>
        <dbReference type="ARBA" id="ARBA00022598"/>
    </source>
</evidence>
<dbReference type="InterPro" id="IPR003142">
    <property type="entry name" value="BPL_C"/>
</dbReference>
<dbReference type="Proteomes" id="UP001617427">
    <property type="component" value="Unassembled WGS sequence"/>
</dbReference>
<sequence>MRPMNKTSNLLAAALPEPAPRERGDGEVLVQGERVSKLLAGSDNANVKCIVVEAVACTGSTNVDLMQRLPTLALPVLRVADRQTAGRGRAGRPWRTAPETSLTFSLAWRFERPLHALLGLPLAVGVALAEALQVLGVQAQLKWPNDLLRDGAKLAGVLIETAADGSSSDATWTVIGIGLNLAVPPDLEFELGRAIGAAPELQKQPRETVLAIITSSLADVLVEFEQRGFGAFIERWQAFHSYAGQPVKILDHGRTVHEGIAAGVDAMGRFLIDTDAGQVVVLAGDLSLRLQE</sequence>
<evidence type="ECO:0000256" key="7">
    <source>
        <dbReference type="SAM" id="MobiDB-lite"/>
    </source>
</evidence>
<evidence type="ECO:0000256" key="5">
    <source>
        <dbReference type="ARBA" id="ARBA00024227"/>
    </source>
</evidence>
<dbReference type="Pfam" id="PF02237">
    <property type="entry name" value="BPL_C"/>
    <property type="match status" value="1"/>
</dbReference>
<dbReference type="PROSITE" id="PS51733">
    <property type="entry name" value="BPL_LPL_CATALYTIC"/>
    <property type="match status" value="1"/>
</dbReference>
<feature type="domain" description="BPL/LPL catalytic" evidence="8">
    <location>
        <begin position="42"/>
        <end position="225"/>
    </location>
</feature>
<evidence type="ECO:0000256" key="6">
    <source>
        <dbReference type="ARBA" id="ARBA00047846"/>
    </source>
</evidence>
<evidence type="ECO:0000259" key="8">
    <source>
        <dbReference type="PROSITE" id="PS51733"/>
    </source>
</evidence>
<dbReference type="InterPro" id="IPR004408">
    <property type="entry name" value="Biotin_CoA_COase_ligase"/>
</dbReference>
<dbReference type="SUPFAM" id="SSF55681">
    <property type="entry name" value="Class II aaRS and biotin synthetases"/>
    <property type="match status" value="1"/>
</dbReference>
<dbReference type="InterPro" id="IPR004143">
    <property type="entry name" value="BPL_LPL_catalytic"/>
</dbReference>
<evidence type="ECO:0000313" key="10">
    <source>
        <dbReference type="Proteomes" id="UP001617427"/>
    </source>
</evidence>
<dbReference type="InterPro" id="IPR008988">
    <property type="entry name" value="Transcriptional_repressor_C"/>
</dbReference>
<keyword evidence="3" id="KW-0067">ATP-binding</keyword>
<dbReference type="PANTHER" id="PTHR12835:SF5">
    <property type="entry name" value="BIOTIN--PROTEIN LIGASE"/>
    <property type="match status" value="1"/>
</dbReference>
<keyword evidence="4" id="KW-0092">Biotin</keyword>
<evidence type="ECO:0000256" key="2">
    <source>
        <dbReference type="ARBA" id="ARBA00022741"/>
    </source>
</evidence>
<name>A0ABW8EXK0_9BURK</name>
<dbReference type="SUPFAM" id="SSF50037">
    <property type="entry name" value="C-terminal domain of transcriptional repressors"/>
    <property type="match status" value="1"/>
</dbReference>
<gene>
    <name evidence="9" type="ORF">ACIPEN_10210</name>
</gene>
<dbReference type="PANTHER" id="PTHR12835">
    <property type="entry name" value="BIOTIN PROTEIN LIGASE"/>
    <property type="match status" value="1"/>
</dbReference>
<evidence type="ECO:0000313" key="9">
    <source>
        <dbReference type="EMBL" id="MFJ3046195.1"/>
    </source>
</evidence>
<dbReference type="RefSeq" id="WP_402700159.1">
    <property type="nucleotide sequence ID" value="NZ_JBIUZV010000004.1"/>
</dbReference>
<dbReference type="Gene3D" id="3.30.930.10">
    <property type="entry name" value="Bira Bifunctional Protein, Domain 2"/>
    <property type="match status" value="1"/>
</dbReference>
<organism evidence="9 10">
    <name type="scientific">Herbaspirillum chlorophenolicum</name>
    <dbReference type="NCBI Taxonomy" id="211589"/>
    <lineage>
        <taxon>Bacteria</taxon>
        <taxon>Pseudomonadati</taxon>
        <taxon>Pseudomonadota</taxon>
        <taxon>Betaproteobacteria</taxon>
        <taxon>Burkholderiales</taxon>
        <taxon>Oxalobacteraceae</taxon>
        <taxon>Herbaspirillum</taxon>
    </lineage>
</organism>
<comment type="catalytic activity">
    <reaction evidence="6">
        <text>biotin + L-lysyl-[protein] + ATP = N(6)-biotinyl-L-lysyl-[protein] + AMP + diphosphate + H(+)</text>
        <dbReference type="Rhea" id="RHEA:11756"/>
        <dbReference type="Rhea" id="RHEA-COMP:9752"/>
        <dbReference type="Rhea" id="RHEA-COMP:10505"/>
        <dbReference type="ChEBI" id="CHEBI:15378"/>
        <dbReference type="ChEBI" id="CHEBI:29969"/>
        <dbReference type="ChEBI" id="CHEBI:30616"/>
        <dbReference type="ChEBI" id="CHEBI:33019"/>
        <dbReference type="ChEBI" id="CHEBI:57586"/>
        <dbReference type="ChEBI" id="CHEBI:83144"/>
        <dbReference type="ChEBI" id="CHEBI:456215"/>
        <dbReference type="EC" id="6.3.4.15"/>
    </reaction>
</comment>
<accession>A0ABW8EXK0</accession>
<dbReference type="Pfam" id="PF03099">
    <property type="entry name" value="BPL_LplA_LipB"/>
    <property type="match status" value="1"/>
</dbReference>
<keyword evidence="10" id="KW-1185">Reference proteome</keyword>
<proteinExistence type="predicted"/>
<evidence type="ECO:0000256" key="4">
    <source>
        <dbReference type="ARBA" id="ARBA00023267"/>
    </source>
</evidence>
<keyword evidence="2" id="KW-0547">Nucleotide-binding</keyword>